<protein>
    <recommendedName>
        <fullName evidence="1">Integrase zinc-binding domain-containing protein</fullName>
    </recommendedName>
</protein>
<evidence type="ECO:0000313" key="3">
    <source>
        <dbReference type="Proteomes" id="UP000252519"/>
    </source>
</evidence>
<accession>A0A368FFR8</accession>
<evidence type="ECO:0000313" key="2">
    <source>
        <dbReference type="EMBL" id="RCN30976.1"/>
    </source>
</evidence>
<dbReference type="InterPro" id="IPR041588">
    <property type="entry name" value="Integrase_H2C2"/>
</dbReference>
<dbReference type="OrthoDB" id="5830590at2759"/>
<dbReference type="Gene3D" id="1.10.340.70">
    <property type="match status" value="1"/>
</dbReference>
<name>A0A368FFR8_ANCCA</name>
<gene>
    <name evidence="2" type="ORF">ANCCAN_23251</name>
</gene>
<organism evidence="2 3">
    <name type="scientific">Ancylostoma caninum</name>
    <name type="common">Dog hookworm</name>
    <dbReference type="NCBI Taxonomy" id="29170"/>
    <lineage>
        <taxon>Eukaryota</taxon>
        <taxon>Metazoa</taxon>
        <taxon>Ecdysozoa</taxon>
        <taxon>Nematoda</taxon>
        <taxon>Chromadorea</taxon>
        <taxon>Rhabditida</taxon>
        <taxon>Rhabditina</taxon>
        <taxon>Rhabditomorpha</taxon>
        <taxon>Strongyloidea</taxon>
        <taxon>Ancylostomatidae</taxon>
        <taxon>Ancylostomatinae</taxon>
        <taxon>Ancylostoma</taxon>
    </lineage>
</organism>
<dbReference type="Proteomes" id="UP000252519">
    <property type="component" value="Unassembled WGS sequence"/>
</dbReference>
<dbReference type="AlphaFoldDB" id="A0A368FFR8"/>
<reference evidence="2 3" key="1">
    <citation type="submission" date="2014-10" db="EMBL/GenBank/DDBJ databases">
        <title>Draft genome of the hookworm Ancylostoma caninum.</title>
        <authorList>
            <person name="Mitreva M."/>
        </authorList>
    </citation>
    <scope>NUCLEOTIDE SEQUENCE [LARGE SCALE GENOMIC DNA]</scope>
    <source>
        <strain evidence="2 3">Baltimore</strain>
    </source>
</reference>
<keyword evidence="3" id="KW-1185">Reference proteome</keyword>
<dbReference type="Pfam" id="PF17921">
    <property type="entry name" value="Integrase_H2C2"/>
    <property type="match status" value="1"/>
</dbReference>
<evidence type="ECO:0000259" key="1">
    <source>
        <dbReference type="Pfam" id="PF17921"/>
    </source>
</evidence>
<comment type="caution">
    <text evidence="2">The sequence shown here is derived from an EMBL/GenBank/DDBJ whole genome shotgun (WGS) entry which is preliminary data.</text>
</comment>
<sequence>MEHSINFADEQKGDSFLSLVWQIKTNQPLKPSTDEQTKLEASEMANKVSIKQDGCLYFHFVRNNNTTLLFLVPASLRQLLFNAHHCSALSGGHMSWKKTLSKILRKYYWPTIYSDIHKWCGKAVGPKAIEDFRESNRYQGLEQLREAKEPLPTMPLKEEATAEEKNTYVHGLVFDNDGTAPVLYRIKSLFGNGAKLESVFFEVPFPDRIDLQLITLDQFAINIKTEKRGLDITKLIVGDLIWVYSLAVTTKFASTKMQAPLSAATAAQLREYHCQMPEQIP</sequence>
<feature type="domain" description="Integrase zinc-binding" evidence="1">
    <location>
        <begin position="72"/>
        <end position="120"/>
    </location>
</feature>
<proteinExistence type="predicted"/>
<dbReference type="EMBL" id="JOJR01001417">
    <property type="protein sequence ID" value="RCN30976.1"/>
    <property type="molecule type" value="Genomic_DNA"/>
</dbReference>